<dbReference type="InterPro" id="IPR051531">
    <property type="entry name" value="N-acetyltransferase"/>
</dbReference>
<dbReference type="Pfam" id="PF13302">
    <property type="entry name" value="Acetyltransf_3"/>
    <property type="match status" value="1"/>
</dbReference>
<reference evidence="3 4" key="1">
    <citation type="journal article" date="2024" name="J. Plant Pathol.">
        <title>Sequence and assembly of the genome of Seiridium unicorne, isolate CBS 538.82, causal agent of cypress canker disease.</title>
        <authorList>
            <person name="Scali E."/>
            <person name="Rocca G.D."/>
            <person name="Danti R."/>
            <person name="Garbelotto M."/>
            <person name="Barberini S."/>
            <person name="Baroncelli R."/>
            <person name="Emiliani G."/>
        </authorList>
    </citation>
    <scope>NUCLEOTIDE SEQUENCE [LARGE SCALE GENOMIC DNA]</scope>
    <source>
        <strain evidence="3 4">BM-138-508</strain>
    </source>
</reference>
<feature type="domain" description="N-acetyltransferase" evidence="2">
    <location>
        <begin position="34"/>
        <end position="219"/>
    </location>
</feature>
<gene>
    <name evidence="3" type="ORF">SUNI508_03133</name>
</gene>
<accession>A0ABR2VFW0</accession>
<sequence length="228" mass="25406">MSSEAPKCTKVRTTLPKLPLPPNSERAPIKTARLVLRPYAQSDFDGVRALRTQPEVMIFTRTGRIDGDLSETQAKLDQFLPPNDVKTFSFTISLSDTDELIGAGGVHKAGSALDWPEVGYMFKREHWGKGYATEFMKGFVEAWWKLEREQAYIEVESQSIDMDGNAEEVKTVPELLWAVIDANNAGSLRVLEKSGFKELKTWTEPDSRAGFEGMSVTLGGFVLSKETP</sequence>
<dbReference type="PROSITE" id="PS51186">
    <property type="entry name" value="GNAT"/>
    <property type="match status" value="1"/>
</dbReference>
<dbReference type="CDD" id="cd04301">
    <property type="entry name" value="NAT_SF"/>
    <property type="match status" value="1"/>
</dbReference>
<evidence type="ECO:0000256" key="1">
    <source>
        <dbReference type="SAM" id="MobiDB-lite"/>
    </source>
</evidence>
<dbReference type="PANTHER" id="PTHR43792:SF1">
    <property type="entry name" value="N-ACETYLTRANSFERASE DOMAIN-CONTAINING PROTEIN"/>
    <property type="match status" value="1"/>
</dbReference>
<keyword evidence="4" id="KW-1185">Reference proteome</keyword>
<dbReference type="InterPro" id="IPR016181">
    <property type="entry name" value="Acyl_CoA_acyltransferase"/>
</dbReference>
<feature type="region of interest" description="Disordered" evidence="1">
    <location>
        <begin position="1"/>
        <end position="24"/>
    </location>
</feature>
<dbReference type="Proteomes" id="UP001408356">
    <property type="component" value="Unassembled WGS sequence"/>
</dbReference>
<evidence type="ECO:0000313" key="4">
    <source>
        <dbReference type="Proteomes" id="UP001408356"/>
    </source>
</evidence>
<evidence type="ECO:0000313" key="3">
    <source>
        <dbReference type="EMBL" id="KAK9425772.1"/>
    </source>
</evidence>
<dbReference type="Gene3D" id="3.40.630.30">
    <property type="match status" value="1"/>
</dbReference>
<protein>
    <submittedName>
        <fullName evidence="3">GNAT domain-containing protein</fullName>
    </submittedName>
</protein>
<organism evidence="3 4">
    <name type="scientific">Seiridium unicorne</name>
    <dbReference type="NCBI Taxonomy" id="138068"/>
    <lineage>
        <taxon>Eukaryota</taxon>
        <taxon>Fungi</taxon>
        <taxon>Dikarya</taxon>
        <taxon>Ascomycota</taxon>
        <taxon>Pezizomycotina</taxon>
        <taxon>Sordariomycetes</taxon>
        <taxon>Xylariomycetidae</taxon>
        <taxon>Amphisphaeriales</taxon>
        <taxon>Sporocadaceae</taxon>
        <taxon>Seiridium</taxon>
    </lineage>
</organism>
<dbReference type="PANTHER" id="PTHR43792">
    <property type="entry name" value="GNAT FAMILY, PUTATIVE (AFU_ORTHOLOGUE AFUA_3G00765)-RELATED-RELATED"/>
    <property type="match status" value="1"/>
</dbReference>
<dbReference type="InterPro" id="IPR000182">
    <property type="entry name" value="GNAT_dom"/>
</dbReference>
<comment type="caution">
    <text evidence="3">The sequence shown here is derived from an EMBL/GenBank/DDBJ whole genome shotgun (WGS) entry which is preliminary data.</text>
</comment>
<name>A0ABR2VFW0_9PEZI</name>
<dbReference type="EMBL" id="JARVKF010000013">
    <property type="protein sequence ID" value="KAK9425772.1"/>
    <property type="molecule type" value="Genomic_DNA"/>
</dbReference>
<evidence type="ECO:0000259" key="2">
    <source>
        <dbReference type="PROSITE" id="PS51186"/>
    </source>
</evidence>
<proteinExistence type="predicted"/>
<dbReference type="SUPFAM" id="SSF55729">
    <property type="entry name" value="Acyl-CoA N-acyltransferases (Nat)"/>
    <property type="match status" value="1"/>
</dbReference>